<feature type="active site" description="Charge relay system" evidence="7 8">
    <location>
        <position position="233"/>
    </location>
</feature>
<accession>A0A8I1KD83</accession>
<keyword evidence="6" id="KW-0865">Zymogen</keyword>
<dbReference type="EMBL" id="JAEMOP010000002">
    <property type="protein sequence ID" value="MBJ7314716.1"/>
    <property type="molecule type" value="Genomic_DNA"/>
</dbReference>
<dbReference type="SUPFAM" id="SSF54897">
    <property type="entry name" value="Protease propeptides/inhibitors"/>
    <property type="match status" value="1"/>
</dbReference>
<proteinExistence type="inferred from homology"/>
<evidence type="ECO:0000256" key="7">
    <source>
        <dbReference type="PIRSR" id="PIRSR615500-1"/>
    </source>
</evidence>
<dbReference type="PROSITE" id="PS00137">
    <property type="entry name" value="SUBTILASE_HIS"/>
    <property type="match status" value="1"/>
</dbReference>
<dbReference type="Gene3D" id="3.30.70.80">
    <property type="entry name" value="Peptidase S8 propeptide/proteinase inhibitor I9"/>
    <property type="match status" value="1"/>
</dbReference>
<evidence type="ECO:0000313" key="14">
    <source>
        <dbReference type="Proteomes" id="UP000621390"/>
    </source>
</evidence>
<feature type="domain" description="Peptidase S8/S53" evidence="10">
    <location>
        <begin position="191"/>
        <end position="445"/>
    </location>
</feature>
<reference evidence="13 15" key="1">
    <citation type="submission" date="2020-09" db="EMBL/GenBank/DDBJ databases">
        <title>Draft Genomes of Bacterial Isolates from North Pond Shallow Sediments.</title>
        <authorList>
            <person name="Kiel Reese B."/>
            <person name="Mullis M."/>
            <person name="Weisend R.E."/>
        </authorList>
    </citation>
    <scope>NUCLEOTIDE SEQUENCE</scope>
    <source>
        <strain evidence="13">KJE-2</strain>
        <strain evidence="12 15">KJE-3</strain>
    </source>
</reference>
<keyword evidence="3" id="KW-0479">Metal-binding</keyword>
<evidence type="ECO:0000313" key="13">
    <source>
        <dbReference type="EMBL" id="MBJ7314716.1"/>
    </source>
</evidence>
<feature type="active site" description="Charge relay system" evidence="7 8">
    <location>
        <position position="198"/>
    </location>
</feature>
<dbReference type="InterPro" id="IPR007280">
    <property type="entry name" value="Peptidase_C_arc/bac"/>
</dbReference>
<name>A0A8I1KD83_9GAMM</name>
<evidence type="ECO:0000256" key="2">
    <source>
        <dbReference type="ARBA" id="ARBA00022670"/>
    </source>
</evidence>
<dbReference type="GO" id="GO:0006508">
    <property type="term" value="P:proteolysis"/>
    <property type="evidence" value="ECO:0007669"/>
    <property type="project" value="UniProtKB-KW"/>
</dbReference>
<dbReference type="PANTHER" id="PTHR43806:SF11">
    <property type="entry name" value="CEREVISIN-RELATED"/>
    <property type="match status" value="1"/>
</dbReference>
<comment type="caution">
    <text evidence="13">The sequence shown here is derived from an EMBL/GenBank/DDBJ whole genome shotgun (WGS) entry which is preliminary data.</text>
</comment>
<evidence type="ECO:0000256" key="4">
    <source>
        <dbReference type="ARBA" id="ARBA00022801"/>
    </source>
</evidence>
<evidence type="ECO:0000256" key="1">
    <source>
        <dbReference type="ARBA" id="ARBA00011073"/>
    </source>
</evidence>
<dbReference type="InterPro" id="IPR022398">
    <property type="entry name" value="Peptidase_S8_His-AS"/>
</dbReference>
<dbReference type="Proteomes" id="UP000655994">
    <property type="component" value="Unassembled WGS sequence"/>
</dbReference>
<keyword evidence="15" id="KW-1185">Reference proteome</keyword>
<sequence>MQQMMSKDVIFVQPNDVSPAAFFEGLLEVHIKTKREYYVMNKLSVLTLSALAVSVSSAFAKPPEHSQAQPLLDNQKQIESAAPQRYIIKFKNNGNAVQKMGNRGRSELAISRANNMVKKAGGKVKLSMRHNLAVAAELTEKQKKRLEKNPNIEYVEVDQKRRFMAQDVPYGIGQVQADLVDDSVAAASAGGKKICVIDSGLELPHEDMGTRGGTINGTNDSGTGNWYDAGGPHGTHVAGTIAALDNGLGVRGVIGSNPNLHIVKVFNSSGWGYSSSLVSAIETCANNGADVVNMSLGGGGSSQTEANAMQDLYNQGVLLVAAAGNDGSSYSETDPMSYPASYNAVVSVAAVDSSKNLASFSQKNSQVEIAGPGVNVLSTYPEGTGQQGNYGTMSGTSMASPHVAGVAALVWSHHPSCSAQEIRSVLNTTAQDLGAAGRDVKFGYGLAQTKDAVDYIDANGCSGDGDPDPEPPVGNELVNGETVSNLSATTGDSLYYTLDVPAGATDLSFSINGGSGDADLYVRFGSEPTQSSYDCRPYQSGNTETCTISNVQAGTYYVMVNAYSSFSGVNLTGSFTESDDGGEGGSASASDLSGSANEWTHYYVDIPAGMSSLDVTMSGGNGDADLYVRQGSQPTESNYECRPYRSGNNETCNIDSPAEDRWYISLKGYTNYSGVDLLVEWE</sequence>
<dbReference type="Gene3D" id="2.60.120.380">
    <property type="match status" value="2"/>
</dbReference>
<dbReference type="InterPro" id="IPR050131">
    <property type="entry name" value="Peptidase_S8_subtilisin-like"/>
</dbReference>
<dbReference type="PROSITE" id="PS00138">
    <property type="entry name" value="SUBTILASE_SER"/>
    <property type="match status" value="1"/>
</dbReference>
<evidence type="ECO:0000256" key="9">
    <source>
        <dbReference type="RuleBase" id="RU003355"/>
    </source>
</evidence>
<dbReference type="Pfam" id="PF00082">
    <property type="entry name" value="Peptidase_S8"/>
    <property type="match status" value="1"/>
</dbReference>
<dbReference type="SUPFAM" id="SSF89260">
    <property type="entry name" value="Collagen-binding domain"/>
    <property type="match status" value="1"/>
</dbReference>
<dbReference type="InterPro" id="IPR037045">
    <property type="entry name" value="S8pro/Inhibitor_I9_sf"/>
</dbReference>
<keyword evidence="2 8" id="KW-0645">Protease</keyword>
<feature type="domain" description="Peptidase C-terminal archaeal/bacterial" evidence="11">
    <location>
        <begin position="602"/>
        <end position="667"/>
    </location>
</feature>
<dbReference type="InterPro" id="IPR000209">
    <property type="entry name" value="Peptidase_S8/S53_dom"/>
</dbReference>
<dbReference type="GO" id="GO:0046872">
    <property type="term" value="F:metal ion binding"/>
    <property type="evidence" value="ECO:0007669"/>
    <property type="project" value="UniProtKB-KW"/>
</dbReference>
<dbReference type="InterPro" id="IPR036852">
    <property type="entry name" value="Peptidase_S8/S53_dom_sf"/>
</dbReference>
<evidence type="ECO:0000259" key="10">
    <source>
        <dbReference type="Pfam" id="PF00082"/>
    </source>
</evidence>
<gene>
    <name evidence="12" type="ORF">JHC10_11230</name>
    <name evidence="13" type="ORF">JHC11_01685</name>
</gene>
<evidence type="ECO:0000259" key="11">
    <source>
        <dbReference type="Pfam" id="PF04151"/>
    </source>
</evidence>
<evidence type="ECO:0000256" key="8">
    <source>
        <dbReference type="PROSITE-ProRule" id="PRU01240"/>
    </source>
</evidence>
<organism evidence="13 14">
    <name type="scientific">Idiomarina abyssalis</name>
    <dbReference type="NCBI Taxonomy" id="86102"/>
    <lineage>
        <taxon>Bacteria</taxon>
        <taxon>Pseudomonadati</taxon>
        <taxon>Pseudomonadota</taxon>
        <taxon>Gammaproteobacteria</taxon>
        <taxon>Alteromonadales</taxon>
        <taxon>Idiomarinaceae</taxon>
        <taxon>Idiomarina</taxon>
    </lineage>
</organism>
<dbReference type="FunFam" id="2.60.120.380:FF:000013">
    <property type="entry name" value="Alkaline serine protease"/>
    <property type="match status" value="1"/>
</dbReference>
<dbReference type="AlphaFoldDB" id="A0A8I1KD83"/>
<evidence type="ECO:0000313" key="15">
    <source>
        <dbReference type="Proteomes" id="UP000655994"/>
    </source>
</evidence>
<evidence type="ECO:0000256" key="6">
    <source>
        <dbReference type="ARBA" id="ARBA00023145"/>
    </source>
</evidence>
<dbReference type="CDD" id="cd07477">
    <property type="entry name" value="Peptidases_S8_Subtilisin_subset"/>
    <property type="match status" value="1"/>
</dbReference>
<dbReference type="SUPFAM" id="SSF52743">
    <property type="entry name" value="Subtilisin-like"/>
    <property type="match status" value="1"/>
</dbReference>
<dbReference type="PROSITE" id="PS00136">
    <property type="entry name" value="SUBTILASE_ASP"/>
    <property type="match status" value="1"/>
</dbReference>
<feature type="domain" description="Peptidase C-terminal archaeal/bacterial" evidence="11">
    <location>
        <begin position="492"/>
        <end position="561"/>
    </location>
</feature>
<dbReference type="InterPro" id="IPR023827">
    <property type="entry name" value="Peptidase_S8_Asp-AS"/>
</dbReference>
<dbReference type="PROSITE" id="PS51892">
    <property type="entry name" value="SUBTILASE"/>
    <property type="match status" value="1"/>
</dbReference>
<protein>
    <submittedName>
        <fullName evidence="13">S8 family serine peptidase</fullName>
    </submittedName>
</protein>
<dbReference type="Pfam" id="PF04151">
    <property type="entry name" value="PPC"/>
    <property type="match status" value="2"/>
</dbReference>
<dbReference type="Proteomes" id="UP000621390">
    <property type="component" value="Unassembled WGS sequence"/>
</dbReference>
<comment type="similarity">
    <text evidence="1 8 9">Belongs to the peptidase S8 family.</text>
</comment>
<dbReference type="GO" id="GO:0005615">
    <property type="term" value="C:extracellular space"/>
    <property type="evidence" value="ECO:0007669"/>
    <property type="project" value="TreeGrafter"/>
</dbReference>
<evidence type="ECO:0000256" key="5">
    <source>
        <dbReference type="ARBA" id="ARBA00022825"/>
    </source>
</evidence>
<dbReference type="PANTHER" id="PTHR43806">
    <property type="entry name" value="PEPTIDASE S8"/>
    <property type="match status" value="1"/>
</dbReference>
<evidence type="ECO:0000256" key="3">
    <source>
        <dbReference type="ARBA" id="ARBA00022723"/>
    </source>
</evidence>
<dbReference type="EMBL" id="JAEMOS010000036">
    <property type="protein sequence ID" value="MBJ7267507.1"/>
    <property type="molecule type" value="Genomic_DNA"/>
</dbReference>
<dbReference type="InterPro" id="IPR015500">
    <property type="entry name" value="Peptidase_S8_subtilisin-rel"/>
</dbReference>
<dbReference type="PRINTS" id="PR00723">
    <property type="entry name" value="SUBTILISIN"/>
</dbReference>
<feature type="active site" description="Charge relay system" evidence="7 8">
    <location>
        <position position="397"/>
    </location>
</feature>
<keyword evidence="5 8" id="KW-0720">Serine protease</keyword>
<keyword evidence="4 8" id="KW-0378">Hydrolase</keyword>
<dbReference type="InterPro" id="IPR034202">
    <property type="entry name" value="Subtilisin_Carlsberg-like"/>
</dbReference>
<evidence type="ECO:0000313" key="12">
    <source>
        <dbReference type="EMBL" id="MBJ7267507.1"/>
    </source>
</evidence>
<dbReference type="GO" id="GO:0004252">
    <property type="term" value="F:serine-type endopeptidase activity"/>
    <property type="evidence" value="ECO:0007669"/>
    <property type="project" value="UniProtKB-UniRule"/>
</dbReference>
<dbReference type="Gene3D" id="3.40.50.200">
    <property type="entry name" value="Peptidase S8/S53 domain"/>
    <property type="match status" value="1"/>
</dbReference>
<dbReference type="InterPro" id="IPR023828">
    <property type="entry name" value="Peptidase_S8_Ser-AS"/>
</dbReference>